<evidence type="ECO:0000313" key="2">
    <source>
        <dbReference type="EMBL" id="KAK3393175.1"/>
    </source>
</evidence>
<keyword evidence="3" id="KW-1185">Reference proteome</keyword>
<accession>A0AAE0U795</accession>
<name>A0AAE0U795_9PEZI</name>
<evidence type="ECO:0000313" key="3">
    <source>
        <dbReference type="Proteomes" id="UP001285441"/>
    </source>
</evidence>
<feature type="compositionally biased region" description="Polar residues" evidence="1">
    <location>
        <begin position="63"/>
        <end position="80"/>
    </location>
</feature>
<evidence type="ECO:0000256" key="1">
    <source>
        <dbReference type="SAM" id="MobiDB-lite"/>
    </source>
</evidence>
<proteinExistence type="predicted"/>
<feature type="region of interest" description="Disordered" evidence="1">
    <location>
        <begin position="169"/>
        <end position="202"/>
    </location>
</feature>
<organism evidence="2 3">
    <name type="scientific">Podospora didyma</name>
    <dbReference type="NCBI Taxonomy" id="330526"/>
    <lineage>
        <taxon>Eukaryota</taxon>
        <taxon>Fungi</taxon>
        <taxon>Dikarya</taxon>
        <taxon>Ascomycota</taxon>
        <taxon>Pezizomycotina</taxon>
        <taxon>Sordariomycetes</taxon>
        <taxon>Sordariomycetidae</taxon>
        <taxon>Sordariales</taxon>
        <taxon>Podosporaceae</taxon>
        <taxon>Podospora</taxon>
    </lineage>
</organism>
<dbReference type="EMBL" id="JAULSW010000001">
    <property type="protein sequence ID" value="KAK3393175.1"/>
    <property type="molecule type" value="Genomic_DNA"/>
</dbReference>
<feature type="region of interest" description="Disordered" evidence="1">
    <location>
        <begin position="60"/>
        <end position="80"/>
    </location>
</feature>
<dbReference type="Proteomes" id="UP001285441">
    <property type="component" value="Unassembled WGS sequence"/>
</dbReference>
<gene>
    <name evidence="2" type="ORF">B0H63DRAFT_457648</name>
</gene>
<reference evidence="2" key="1">
    <citation type="journal article" date="2023" name="Mol. Phylogenet. Evol.">
        <title>Genome-scale phylogeny and comparative genomics of the fungal order Sordariales.</title>
        <authorList>
            <person name="Hensen N."/>
            <person name="Bonometti L."/>
            <person name="Westerberg I."/>
            <person name="Brannstrom I.O."/>
            <person name="Guillou S."/>
            <person name="Cros-Aarteil S."/>
            <person name="Calhoun S."/>
            <person name="Haridas S."/>
            <person name="Kuo A."/>
            <person name="Mondo S."/>
            <person name="Pangilinan J."/>
            <person name="Riley R."/>
            <person name="LaButti K."/>
            <person name="Andreopoulos B."/>
            <person name="Lipzen A."/>
            <person name="Chen C."/>
            <person name="Yan M."/>
            <person name="Daum C."/>
            <person name="Ng V."/>
            <person name="Clum A."/>
            <person name="Steindorff A."/>
            <person name="Ohm R.A."/>
            <person name="Martin F."/>
            <person name="Silar P."/>
            <person name="Natvig D.O."/>
            <person name="Lalanne C."/>
            <person name="Gautier V."/>
            <person name="Ament-Velasquez S.L."/>
            <person name="Kruys A."/>
            <person name="Hutchinson M.I."/>
            <person name="Powell A.J."/>
            <person name="Barry K."/>
            <person name="Miller A.N."/>
            <person name="Grigoriev I.V."/>
            <person name="Debuchy R."/>
            <person name="Gladieux P."/>
            <person name="Hiltunen Thoren M."/>
            <person name="Johannesson H."/>
        </authorList>
    </citation>
    <scope>NUCLEOTIDE SEQUENCE</scope>
    <source>
        <strain evidence="2">CBS 232.78</strain>
    </source>
</reference>
<protein>
    <submittedName>
        <fullName evidence="2">Uncharacterized protein</fullName>
    </submittedName>
</protein>
<dbReference type="AlphaFoldDB" id="A0AAE0U795"/>
<comment type="caution">
    <text evidence="2">The sequence shown here is derived from an EMBL/GenBank/DDBJ whole genome shotgun (WGS) entry which is preliminary data.</text>
</comment>
<reference evidence="2" key="2">
    <citation type="submission" date="2023-06" db="EMBL/GenBank/DDBJ databases">
        <authorList>
            <consortium name="Lawrence Berkeley National Laboratory"/>
            <person name="Haridas S."/>
            <person name="Hensen N."/>
            <person name="Bonometti L."/>
            <person name="Westerberg I."/>
            <person name="Brannstrom I.O."/>
            <person name="Guillou S."/>
            <person name="Cros-Aarteil S."/>
            <person name="Calhoun S."/>
            <person name="Kuo A."/>
            <person name="Mondo S."/>
            <person name="Pangilinan J."/>
            <person name="Riley R."/>
            <person name="LaButti K."/>
            <person name="Andreopoulos B."/>
            <person name="Lipzen A."/>
            <person name="Chen C."/>
            <person name="Yanf M."/>
            <person name="Daum C."/>
            <person name="Ng V."/>
            <person name="Clum A."/>
            <person name="Steindorff A."/>
            <person name="Ohm R."/>
            <person name="Martin F."/>
            <person name="Silar P."/>
            <person name="Natvig D."/>
            <person name="Lalanne C."/>
            <person name="Gautier V."/>
            <person name="Ament-velasquez S.L."/>
            <person name="Kruys A."/>
            <person name="Hutchinson M.I."/>
            <person name="Powell A.J."/>
            <person name="Barry K."/>
            <person name="Miller A.N."/>
            <person name="Grigoriev I.V."/>
            <person name="Debuchy R."/>
            <person name="Gladieux P."/>
            <person name="Thoren M.H."/>
            <person name="Johannesson H."/>
        </authorList>
    </citation>
    <scope>NUCLEOTIDE SEQUENCE</scope>
    <source>
        <strain evidence="2">CBS 232.78</strain>
    </source>
</reference>
<sequence length="217" mass="24543">MCVHRCVIFRCRHIAWLELVQPCATEKNFELGLCGLGCSMQRTTALFARRVQEDCKRCRRDAASTSQTPQTPERSSISPSLVKSLLMQSKEKLHKVKTASEIEEQIDRRLRRHREAQPTEVDETWLGEDETVLNDNGISSGEDLSPVGAMNYDQKKNLGLKNTVSYTKKEMDSVRSSTTEAGSKPQVMAPKQPRRRIPPDAPKVFPRLAKKTIHSHA</sequence>